<dbReference type="Gramene" id="TuG1812G0200004937.01.T01">
    <property type="protein sequence ID" value="TuG1812G0200004937.01.T01"/>
    <property type="gene ID" value="TuG1812G0200004937.01"/>
</dbReference>
<organism evidence="1 2">
    <name type="scientific">Triticum urartu</name>
    <name type="common">Red wild einkorn</name>
    <name type="synonym">Crithodium urartu</name>
    <dbReference type="NCBI Taxonomy" id="4572"/>
    <lineage>
        <taxon>Eukaryota</taxon>
        <taxon>Viridiplantae</taxon>
        <taxon>Streptophyta</taxon>
        <taxon>Embryophyta</taxon>
        <taxon>Tracheophyta</taxon>
        <taxon>Spermatophyta</taxon>
        <taxon>Magnoliopsida</taxon>
        <taxon>Liliopsida</taxon>
        <taxon>Poales</taxon>
        <taxon>Poaceae</taxon>
        <taxon>BOP clade</taxon>
        <taxon>Pooideae</taxon>
        <taxon>Triticodae</taxon>
        <taxon>Triticeae</taxon>
        <taxon>Triticinae</taxon>
        <taxon>Triticum</taxon>
    </lineage>
</organism>
<reference evidence="1" key="2">
    <citation type="submission" date="2018-03" db="EMBL/GenBank/DDBJ databases">
        <title>The Triticum urartu genome reveals the dynamic nature of wheat genome evolution.</title>
        <authorList>
            <person name="Ling H."/>
            <person name="Ma B."/>
            <person name="Shi X."/>
            <person name="Liu H."/>
            <person name="Dong L."/>
            <person name="Sun H."/>
            <person name="Cao Y."/>
            <person name="Gao Q."/>
            <person name="Zheng S."/>
            <person name="Li Y."/>
            <person name="Yu Y."/>
            <person name="Du H."/>
            <person name="Qi M."/>
            <person name="Li Y."/>
            <person name="Yu H."/>
            <person name="Cui Y."/>
            <person name="Wang N."/>
            <person name="Chen C."/>
            <person name="Wu H."/>
            <person name="Zhao Y."/>
            <person name="Zhang J."/>
            <person name="Li Y."/>
            <person name="Zhou W."/>
            <person name="Zhang B."/>
            <person name="Hu W."/>
            <person name="Eijk M."/>
            <person name="Tang J."/>
            <person name="Witsenboer H."/>
            <person name="Zhao S."/>
            <person name="Li Z."/>
            <person name="Zhang A."/>
            <person name="Wang D."/>
            <person name="Liang C."/>
        </authorList>
    </citation>
    <scope>NUCLEOTIDE SEQUENCE [LARGE SCALE GENOMIC DNA]</scope>
    <source>
        <strain evidence="1">cv. G1812</strain>
    </source>
</reference>
<accession>A0A8R7PJB2</accession>
<reference evidence="1" key="3">
    <citation type="submission" date="2022-06" db="UniProtKB">
        <authorList>
            <consortium name="EnsemblPlants"/>
        </authorList>
    </citation>
    <scope>IDENTIFICATION</scope>
</reference>
<dbReference type="EnsemblPlants" id="TuG1812G0200004937.01.T01">
    <property type="protein sequence ID" value="TuG1812G0200004937.01.T01"/>
    <property type="gene ID" value="TuG1812G0200004937.01"/>
</dbReference>
<proteinExistence type="predicted"/>
<name>A0A8R7PJB2_TRIUA</name>
<dbReference type="Proteomes" id="UP000015106">
    <property type="component" value="Chromosome 2"/>
</dbReference>
<evidence type="ECO:0000313" key="1">
    <source>
        <dbReference type="EnsemblPlants" id="TuG1812G0200004937.01.T01"/>
    </source>
</evidence>
<dbReference type="AlphaFoldDB" id="A0A8R7PJB2"/>
<keyword evidence="2" id="KW-1185">Reference proteome</keyword>
<reference evidence="2" key="1">
    <citation type="journal article" date="2013" name="Nature">
        <title>Draft genome of the wheat A-genome progenitor Triticum urartu.</title>
        <authorList>
            <person name="Ling H.Q."/>
            <person name="Zhao S."/>
            <person name="Liu D."/>
            <person name="Wang J."/>
            <person name="Sun H."/>
            <person name="Zhang C."/>
            <person name="Fan H."/>
            <person name="Li D."/>
            <person name="Dong L."/>
            <person name="Tao Y."/>
            <person name="Gao C."/>
            <person name="Wu H."/>
            <person name="Li Y."/>
            <person name="Cui Y."/>
            <person name="Guo X."/>
            <person name="Zheng S."/>
            <person name="Wang B."/>
            <person name="Yu K."/>
            <person name="Liang Q."/>
            <person name="Yang W."/>
            <person name="Lou X."/>
            <person name="Chen J."/>
            <person name="Feng M."/>
            <person name="Jian J."/>
            <person name="Zhang X."/>
            <person name="Luo G."/>
            <person name="Jiang Y."/>
            <person name="Liu J."/>
            <person name="Wang Z."/>
            <person name="Sha Y."/>
            <person name="Zhang B."/>
            <person name="Wu H."/>
            <person name="Tang D."/>
            <person name="Shen Q."/>
            <person name="Xue P."/>
            <person name="Zou S."/>
            <person name="Wang X."/>
            <person name="Liu X."/>
            <person name="Wang F."/>
            <person name="Yang Y."/>
            <person name="An X."/>
            <person name="Dong Z."/>
            <person name="Zhang K."/>
            <person name="Zhang X."/>
            <person name="Luo M.C."/>
            <person name="Dvorak J."/>
            <person name="Tong Y."/>
            <person name="Wang J."/>
            <person name="Yang H."/>
            <person name="Li Z."/>
            <person name="Wang D."/>
            <person name="Zhang A."/>
            <person name="Wang J."/>
        </authorList>
    </citation>
    <scope>NUCLEOTIDE SEQUENCE</scope>
    <source>
        <strain evidence="2">cv. G1812</strain>
    </source>
</reference>
<evidence type="ECO:0000313" key="2">
    <source>
        <dbReference type="Proteomes" id="UP000015106"/>
    </source>
</evidence>
<protein>
    <submittedName>
        <fullName evidence="1">Uncharacterized protein</fullName>
    </submittedName>
</protein>
<sequence>QTHQQPDHTHPCYSAPHQQPVVVPCSHLFWLRSGTEHQGLTHHCPLQQPHLPCSDWLWLRSGTEHQGLKLHCHPLQ</sequence>